<evidence type="ECO:0000256" key="2">
    <source>
        <dbReference type="ARBA" id="ARBA00022692"/>
    </source>
</evidence>
<evidence type="ECO:0000256" key="3">
    <source>
        <dbReference type="ARBA" id="ARBA00022989"/>
    </source>
</evidence>
<evidence type="ECO:0000256" key="7">
    <source>
        <dbReference type="HAMAP-Rule" id="MF_02065"/>
    </source>
</evidence>
<evidence type="ECO:0000256" key="5">
    <source>
        <dbReference type="ARBA" id="ARBA00023239"/>
    </source>
</evidence>
<dbReference type="EMBL" id="JAGQLK010000131">
    <property type="protein sequence ID" value="MCA9383767.1"/>
    <property type="molecule type" value="Genomic_DNA"/>
</dbReference>
<dbReference type="AlphaFoldDB" id="A0A955L678"/>
<evidence type="ECO:0000256" key="4">
    <source>
        <dbReference type="ARBA" id="ARBA00023136"/>
    </source>
</evidence>
<dbReference type="NCBIfam" id="TIGR00247">
    <property type="entry name" value="endolytic transglycosylase MltG"/>
    <property type="match status" value="1"/>
</dbReference>
<comment type="caution">
    <text evidence="8">The sequence shown here is derived from an EMBL/GenBank/DDBJ whole genome shotgun (WGS) entry which is preliminary data.</text>
</comment>
<dbReference type="Proteomes" id="UP000783287">
    <property type="component" value="Unassembled WGS sequence"/>
</dbReference>
<evidence type="ECO:0000256" key="1">
    <source>
        <dbReference type="ARBA" id="ARBA00022475"/>
    </source>
</evidence>
<keyword evidence="2 7" id="KW-0812">Transmembrane</keyword>
<dbReference type="GO" id="GO:0008932">
    <property type="term" value="F:lytic endotransglycosylase activity"/>
    <property type="evidence" value="ECO:0007669"/>
    <property type="project" value="UniProtKB-UniRule"/>
</dbReference>
<comment type="subcellular location">
    <subcellularLocation>
        <location evidence="7">Cell membrane</location>
        <topology evidence="7">Single-pass membrane protein</topology>
    </subcellularLocation>
</comment>
<feature type="site" description="Important for catalytic activity" evidence="7">
    <location>
        <position position="239"/>
    </location>
</feature>
<comment type="function">
    <text evidence="7">Functions as a peptidoglycan terminase that cleaves nascent peptidoglycan strands endolytically to terminate their elongation.</text>
</comment>
<dbReference type="GO" id="GO:0009252">
    <property type="term" value="P:peptidoglycan biosynthetic process"/>
    <property type="evidence" value="ECO:0007669"/>
    <property type="project" value="UniProtKB-UniRule"/>
</dbReference>
<reference evidence="8" key="1">
    <citation type="submission" date="2020-04" db="EMBL/GenBank/DDBJ databases">
        <authorList>
            <person name="Zhang T."/>
        </authorList>
    </citation>
    <scope>NUCLEOTIDE SEQUENCE</scope>
    <source>
        <strain evidence="8">HKST-UBA14</strain>
    </source>
</reference>
<dbReference type="PANTHER" id="PTHR30518:SF2">
    <property type="entry name" value="ENDOLYTIC MUREIN TRANSGLYCOSYLASE"/>
    <property type="match status" value="1"/>
</dbReference>
<name>A0A955L678_9BACT</name>
<dbReference type="HAMAP" id="MF_02065">
    <property type="entry name" value="MltG"/>
    <property type="match status" value="1"/>
</dbReference>
<protein>
    <recommendedName>
        <fullName evidence="7">Endolytic murein transglycosylase</fullName>
        <ecNumber evidence="7">4.2.2.29</ecNumber>
    </recommendedName>
    <alternativeName>
        <fullName evidence="7">Peptidoglycan lytic transglycosylase</fullName>
    </alternativeName>
    <alternativeName>
        <fullName evidence="7">Peptidoglycan polymerization terminase</fullName>
    </alternativeName>
</protein>
<keyword evidence="3 7" id="KW-1133">Transmembrane helix</keyword>
<evidence type="ECO:0000256" key="6">
    <source>
        <dbReference type="ARBA" id="ARBA00023316"/>
    </source>
</evidence>
<comment type="similarity">
    <text evidence="7">Belongs to the transglycosylase MltG family.</text>
</comment>
<gene>
    <name evidence="7 8" type="primary">mltG</name>
    <name evidence="8" type="ORF">KC909_05360</name>
</gene>
<keyword evidence="5 7" id="KW-0456">Lyase</keyword>
<sequence>MKKALPFIGFLILVIPIILGIYGYLWYNSAITQPNGESTEEVEFEIVSGQGVEEIADNLAAAGLLENPSAFVLYNKLNPELSSGIQAGYFDIAPSNSIEEILVILQKARTQEDIKVSIPEGLRYDEIAEILATEFSKVEGGFFSKTEFLSIVENPDSSPFNEPTAGYLNSYKPQGENLEGFLYPDTYFFDMHATSIEVIEKMINTLFQDRLTSEDLSAISSSDYSLYEILNIAAMLERETFTDEEKPVVADIIYKRLEEGVDGVNLLQIDATLLYIEKDWKADAFSLKNSDSPYNTYRFVGLPPTPIANPGIASIQAAIYPEANDYFYYIHDNDGVIHYAKTLSEHNQNVAKYL</sequence>
<accession>A0A955L678</accession>
<dbReference type="Pfam" id="PF02618">
    <property type="entry name" value="YceG"/>
    <property type="match status" value="1"/>
</dbReference>
<evidence type="ECO:0000313" key="8">
    <source>
        <dbReference type="EMBL" id="MCA9383767.1"/>
    </source>
</evidence>
<dbReference type="GO" id="GO:0071555">
    <property type="term" value="P:cell wall organization"/>
    <property type="evidence" value="ECO:0007669"/>
    <property type="project" value="UniProtKB-KW"/>
</dbReference>
<dbReference type="EC" id="4.2.2.29" evidence="7"/>
<dbReference type="Gene3D" id="3.30.1490.480">
    <property type="entry name" value="Endolytic murein transglycosylase"/>
    <property type="match status" value="1"/>
</dbReference>
<keyword evidence="4 7" id="KW-0472">Membrane</keyword>
<feature type="transmembrane region" description="Helical" evidence="7">
    <location>
        <begin position="7"/>
        <end position="27"/>
    </location>
</feature>
<comment type="catalytic activity">
    <reaction evidence="7">
        <text>a peptidoglycan chain = a peptidoglycan chain with N-acetyl-1,6-anhydromuramyl-[peptide] at the reducing end + a peptidoglycan chain with N-acetylglucosamine at the non-reducing end.</text>
        <dbReference type="EC" id="4.2.2.29"/>
    </reaction>
</comment>
<dbReference type="PANTHER" id="PTHR30518">
    <property type="entry name" value="ENDOLYTIC MUREIN TRANSGLYCOSYLASE"/>
    <property type="match status" value="1"/>
</dbReference>
<dbReference type="Gene3D" id="3.30.160.60">
    <property type="entry name" value="Classic Zinc Finger"/>
    <property type="match status" value="1"/>
</dbReference>
<dbReference type="GO" id="GO:0005886">
    <property type="term" value="C:plasma membrane"/>
    <property type="evidence" value="ECO:0007669"/>
    <property type="project" value="UniProtKB-SubCell"/>
</dbReference>
<evidence type="ECO:0000313" key="9">
    <source>
        <dbReference type="Proteomes" id="UP000783287"/>
    </source>
</evidence>
<keyword evidence="1 7" id="KW-1003">Cell membrane</keyword>
<organism evidence="8 9">
    <name type="scientific">Candidatus Dojkabacteria bacterium</name>
    <dbReference type="NCBI Taxonomy" id="2099670"/>
    <lineage>
        <taxon>Bacteria</taxon>
        <taxon>Candidatus Dojkabacteria</taxon>
    </lineage>
</organism>
<dbReference type="InterPro" id="IPR003770">
    <property type="entry name" value="MLTG-like"/>
</dbReference>
<keyword evidence="6 7" id="KW-0961">Cell wall biogenesis/degradation</keyword>
<proteinExistence type="inferred from homology"/>
<reference evidence="8" key="2">
    <citation type="journal article" date="2021" name="Microbiome">
        <title>Successional dynamics and alternative stable states in a saline activated sludge microbial community over 9 years.</title>
        <authorList>
            <person name="Wang Y."/>
            <person name="Ye J."/>
            <person name="Ju F."/>
            <person name="Liu L."/>
            <person name="Boyd J.A."/>
            <person name="Deng Y."/>
            <person name="Parks D.H."/>
            <person name="Jiang X."/>
            <person name="Yin X."/>
            <person name="Woodcroft B.J."/>
            <person name="Tyson G.W."/>
            <person name="Hugenholtz P."/>
            <person name="Polz M.F."/>
            <person name="Zhang T."/>
        </authorList>
    </citation>
    <scope>NUCLEOTIDE SEQUENCE</scope>
    <source>
        <strain evidence="8">HKST-UBA14</strain>
    </source>
</reference>